<reference evidence="3" key="1">
    <citation type="journal article" date="2019" name="Int. J. Syst. Evol. Microbiol.">
        <title>The Global Catalogue of Microorganisms (GCM) 10K type strain sequencing project: providing services to taxonomists for standard genome sequencing and annotation.</title>
        <authorList>
            <consortium name="The Broad Institute Genomics Platform"/>
            <consortium name="The Broad Institute Genome Sequencing Center for Infectious Disease"/>
            <person name="Wu L."/>
            <person name="Ma J."/>
        </authorList>
    </citation>
    <scope>NUCLEOTIDE SEQUENCE [LARGE SCALE GENOMIC DNA]</scope>
    <source>
        <strain evidence="3">JCM 18053</strain>
    </source>
</reference>
<keyword evidence="1" id="KW-0812">Transmembrane</keyword>
<gene>
    <name evidence="2" type="ORF">GCM10023213_06050</name>
</gene>
<name>A0ABP9NUT7_9BACT</name>
<dbReference type="Proteomes" id="UP001499852">
    <property type="component" value="Unassembled WGS sequence"/>
</dbReference>
<organism evidence="2 3">
    <name type="scientific">Prosthecobacter algae</name>
    <dbReference type="NCBI Taxonomy" id="1144682"/>
    <lineage>
        <taxon>Bacteria</taxon>
        <taxon>Pseudomonadati</taxon>
        <taxon>Verrucomicrobiota</taxon>
        <taxon>Verrucomicrobiia</taxon>
        <taxon>Verrucomicrobiales</taxon>
        <taxon>Verrucomicrobiaceae</taxon>
        <taxon>Prosthecobacter</taxon>
    </lineage>
</organism>
<dbReference type="EMBL" id="BAABIA010000001">
    <property type="protein sequence ID" value="GAA5134399.1"/>
    <property type="molecule type" value="Genomic_DNA"/>
</dbReference>
<protein>
    <submittedName>
        <fullName evidence="2">Uncharacterized protein</fullName>
    </submittedName>
</protein>
<evidence type="ECO:0000313" key="3">
    <source>
        <dbReference type="Proteomes" id="UP001499852"/>
    </source>
</evidence>
<keyword evidence="1" id="KW-0472">Membrane</keyword>
<evidence type="ECO:0000313" key="2">
    <source>
        <dbReference type="EMBL" id="GAA5134399.1"/>
    </source>
</evidence>
<feature type="transmembrane region" description="Helical" evidence="1">
    <location>
        <begin position="90"/>
        <end position="109"/>
    </location>
</feature>
<feature type="transmembrane region" description="Helical" evidence="1">
    <location>
        <begin position="53"/>
        <end position="78"/>
    </location>
</feature>
<comment type="caution">
    <text evidence="2">The sequence shown here is derived from an EMBL/GenBank/DDBJ whole genome shotgun (WGS) entry which is preliminary data.</text>
</comment>
<proteinExistence type="predicted"/>
<accession>A0ABP9NUT7</accession>
<keyword evidence="1" id="KW-1133">Transmembrane helix</keyword>
<keyword evidence="3" id="KW-1185">Reference proteome</keyword>
<evidence type="ECO:0000256" key="1">
    <source>
        <dbReference type="SAM" id="Phobius"/>
    </source>
</evidence>
<sequence length="112" mass="12049">MFLTLLCGVISILNHDSPKLGSFEGIAAKTFYFSAAAAALCYFRLKNMGANPWLSLVATIPFAGVLVILPCIFCQSHFMQSQKVDKGPRIVLSLILLLIVAAVLMALVSTTT</sequence>